<name>A0A0S4WRG1_RALSL</name>
<evidence type="ECO:0000313" key="1">
    <source>
        <dbReference type="EMBL" id="CUV53688.1"/>
    </source>
</evidence>
<proteinExistence type="predicted"/>
<protein>
    <submittedName>
        <fullName evidence="1">Uncharacterized protein</fullName>
    </submittedName>
</protein>
<reference evidence="1" key="1">
    <citation type="submission" date="2015-10" db="EMBL/GenBank/DDBJ databases">
        <authorList>
            <person name="Gilbert D.G."/>
        </authorList>
    </citation>
    <scope>NUCLEOTIDE SEQUENCE</scope>
    <source>
        <strain evidence="1">Phyl III-seqv23</strain>
    </source>
</reference>
<accession>A0A0S4WRG1</accession>
<dbReference type="EMBL" id="LN899820">
    <property type="protein sequence ID" value="CUV53688.1"/>
    <property type="molecule type" value="Genomic_DNA"/>
</dbReference>
<organism evidence="1">
    <name type="scientific">Ralstonia solanacearum</name>
    <name type="common">Pseudomonas solanacearum</name>
    <dbReference type="NCBI Taxonomy" id="305"/>
    <lineage>
        <taxon>Bacteria</taxon>
        <taxon>Pseudomonadati</taxon>
        <taxon>Pseudomonadota</taxon>
        <taxon>Betaproteobacteria</taxon>
        <taxon>Burkholderiales</taxon>
        <taxon>Burkholderiaceae</taxon>
        <taxon>Ralstonia</taxon>
        <taxon>Ralstonia solanacearum species complex</taxon>
    </lineage>
</organism>
<dbReference type="AlphaFoldDB" id="A0A0S4WRG1"/>
<gene>
    <name evidence="1" type="ORF">RUN215_v1_180011</name>
</gene>
<sequence>MELSTPILNMAEMTSKVPSLNLLQTIMLTMVAVLFKLPQTLDRSLWNAI</sequence>